<dbReference type="Proteomes" id="UP000604117">
    <property type="component" value="Unassembled WGS sequence"/>
</dbReference>
<evidence type="ECO:0000313" key="2">
    <source>
        <dbReference type="EMBL" id="GIF77782.1"/>
    </source>
</evidence>
<evidence type="ECO:0000313" key="3">
    <source>
        <dbReference type="Proteomes" id="UP000604117"/>
    </source>
</evidence>
<protein>
    <recommendedName>
        <fullName evidence="1">DUF1707 domain-containing protein</fullName>
    </recommendedName>
</protein>
<evidence type="ECO:0000259" key="1">
    <source>
        <dbReference type="Pfam" id="PF08044"/>
    </source>
</evidence>
<dbReference type="Pfam" id="PF08044">
    <property type="entry name" value="DUF1707"/>
    <property type="match status" value="1"/>
</dbReference>
<reference evidence="2 3" key="1">
    <citation type="submission" date="2021-01" db="EMBL/GenBank/DDBJ databases">
        <title>Whole genome shotgun sequence of Asanoa siamensis NBRC 107932.</title>
        <authorList>
            <person name="Komaki H."/>
            <person name="Tamura T."/>
        </authorList>
    </citation>
    <scope>NUCLEOTIDE SEQUENCE [LARGE SCALE GENOMIC DNA]</scope>
    <source>
        <strain evidence="2 3">NBRC 107932</strain>
    </source>
</reference>
<proteinExistence type="predicted"/>
<comment type="caution">
    <text evidence="2">The sequence shown here is derived from an EMBL/GenBank/DDBJ whole genome shotgun (WGS) entry which is preliminary data.</text>
</comment>
<dbReference type="EMBL" id="BONE01000103">
    <property type="protein sequence ID" value="GIF77782.1"/>
    <property type="molecule type" value="Genomic_DNA"/>
</dbReference>
<dbReference type="InterPro" id="IPR012551">
    <property type="entry name" value="DUF1707_SHOCT-like"/>
</dbReference>
<dbReference type="PANTHER" id="PTHR40763:SF5">
    <property type="entry name" value="MEMBRANE PROTEIN"/>
    <property type="match status" value="1"/>
</dbReference>
<keyword evidence="3" id="KW-1185">Reference proteome</keyword>
<organism evidence="2 3">
    <name type="scientific">Asanoa siamensis</name>
    <dbReference type="NCBI Taxonomy" id="926357"/>
    <lineage>
        <taxon>Bacteria</taxon>
        <taxon>Bacillati</taxon>
        <taxon>Actinomycetota</taxon>
        <taxon>Actinomycetes</taxon>
        <taxon>Micromonosporales</taxon>
        <taxon>Micromonosporaceae</taxon>
        <taxon>Asanoa</taxon>
    </lineage>
</organism>
<gene>
    <name evidence="2" type="ORF">Asi02nite_73000</name>
</gene>
<dbReference type="PANTHER" id="PTHR40763">
    <property type="entry name" value="MEMBRANE PROTEIN-RELATED"/>
    <property type="match status" value="1"/>
</dbReference>
<feature type="domain" description="DUF1707" evidence="1">
    <location>
        <begin position="2"/>
        <end position="51"/>
    </location>
</feature>
<name>A0ABQ4D3T2_9ACTN</name>
<sequence>MSDAERETVLARLNSAVSEGRITMAEFEDRVDGVLRSRTFREVEPFVADLPSVAAATPPADVLELRSHAGQVRRSGRWAVPRKLVVKGMAAMVKLDFREAVLSHRVVEVELATQAGSTVIILPRGGTADIDGLGTTAGMARCQVPAVPEPGSTGPHVVVTGSAAAGTIVVRYAYQLGRWSW</sequence>
<accession>A0ABQ4D3T2</accession>